<gene>
    <name evidence="3" type="ORF">F4V43_10715</name>
</gene>
<dbReference type="InterPro" id="IPR052731">
    <property type="entry name" value="B_subtilis_Trans_State_Reg"/>
</dbReference>
<dbReference type="Pfam" id="PF04014">
    <property type="entry name" value="MazE_antitoxin"/>
    <property type="match status" value="1"/>
</dbReference>
<dbReference type="GO" id="GO:0003677">
    <property type="term" value="F:DNA binding"/>
    <property type="evidence" value="ECO:0007669"/>
    <property type="project" value="InterPro"/>
</dbReference>
<evidence type="ECO:0000313" key="4">
    <source>
        <dbReference type="Proteomes" id="UP000367750"/>
    </source>
</evidence>
<dbReference type="AlphaFoldDB" id="A0A5J5G973"/>
<protein>
    <submittedName>
        <fullName evidence="3">Regulator</fullName>
    </submittedName>
</protein>
<dbReference type="Gene3D" id="1.10.260.40">
    <property type="entry name" value="lambda repressor-like DNA-binding domains"/>
    <property type="match status" value="1"/>
</dbReference>
<dbReference type="InterPro" id="IPR037914">
    <property type="entry name" value="SpoVT-AbrB_sf"/>
</dbReference>
<organism evidence="3 4">
    <name type="scientific">Paenibacillus spiritus</name>
    <dbReference type="NCBI Taxonomy" id="2496557"/>
    <lineage>
        <taxon>Bacteria</taxon>
        <taxon>Bacillati</taxon>
        <taxon>Bacillota</taxon>
        <taxon>Bacilli</taxon>
        <taxon>Bacillales</taxon>
        <taxon>Paenibacillaceae</taxon>
        <taxon>Paenibacillus</taxon>
    </lineage>
</organism>
<dbReference type="OrthoDB" id="2324168at2"/>
<keyword evidence="4" id="KW-1185">Reference proteome</keyword>
<dbReference type="SUPFAM" id="SSF89447">
    <property type="entry name" value="AbrB/MazE/MraZ-like"/>
    <property type="match status" value="1"/>
</dbReference>
<dbReference type="InterPro" id="IPR010982">
    <property type="entry name" value="Lambda_DNA-bd_dom_sf"/>
</dbReference>
<evidence type="ECO:0000259" key="2">
    <source>
        <dbReference type="SMART" id="SM00966"/>
    </source>
</evidence>
<dbReference type="SMART" id="SM00966">
    <property type="entry name" value="SpoVT_AbrB"/>
    <property type="match status" value="1"/>
</dbReference>
<dbReference type="PANTHER" id="PTHR36432">
    <property type="match status" value="1"/>
</dbReference>
<dbReference type="InterPro" id="IPR007159">
    <property type="entry name" value="SpoVT-AbrB_dom"/>
</dbReference>
<proteinExistence type="predicted"/>
<evidence type="ECO:0000256" key="1">
    <source>
        <dbReference type="SAM" id="MobiDB-lite"/>
    </source>
</evidence>
<feature type="region of interest" description="Disordered" evidence="1">
    <location>
        <begin position="82"/>
        <end position="111"/>
    </location>
</feature>
<dbReference type="EMBL" id="VYKK01000014">
    <property type="protein sequence ID" value="KAA9004645.1"/>
    <property type="molecule type" value="Genomic_DNA"/>
</dbReference>
<feature type="domain" description="SpoVT-AbrB" evidence="2">
    <location>
        <begin position="8"/>
        <end position="52"/>
    </location>
</feature>
<dbReference type="PANTHER" id="PTHR36432:SF4">
    <property type="entry name" value="TRANSITION STATE REGULATOR ABH-RELATED"/>
    <property type="match status" value="1"/>
</dbReference>
<sequence length="161" mass="18231">MKDTGMIRNLDSLGRIVVPVEIRMTRNIDIGDPIEFFILDDRIIVLRKYTSTECTFCRSLDNVSYFRDQFICNHCLQELADPSRPEETAELPAPPPEAIPAPNHSASGLRSKTDEMRRRLEAAIAEHPRANQKELARLLGISQARVSQLKRKIPPARPVAD</sequence>
<name>A0A5J5G973_9BACL</name>
<dbReference type="Gene3D" id="2.10.260.10">
    <property type="match status" value="1"/>
</dbReference>
<dbReference type="Proteomes" id="UP000367750">
    <property type="component" value="Unassembled WGS sequence"/>
</dbReference>
<dbReference type="RefSeq" id="WP_150458241.1">
    <property type="nucleotide sequence ID" value="NZ_VYKK01000014.1"/>
</dbReference>
<reference evidence="3 4" key="1">
    <citation type="submission" date="2019-09" db="EMBL/GenBank/DDBJ databases">
        <title>Bacillus ochoae sp. nov., Paenibacillus whitsoniae sp. nov., Paenibacillus spiritus sp. nov. Isolated from the Mars Exploration Rover during spacecraft assembly.</title>
        <authorList>
            <person name="Seuylemezian A."/>
            <person name="Vaishampayan P."/>
        </authorList>
    </citation>
    <scope>NUCLEOTIDE SEQUENCE [LARGE SCALE GENOMIC DNA]</scope>
    <source>
        <strain evidence="3 4">MER_111</strain>
    </source>
</reference>
<comment type="caution">
    <text evidence="3">The sequence shown here is derived from an EMBL/GenBank/DDBJ whole genome shotgun (WGS) entry which is preliminary data.</text>
</comment>
<evidence type="ECO:0000313" key="3">
    <source>
        <dbReference type="EMBL" id="KAA9004645.1"/>
    </source>
</evidence>
<accession>A0A5J5G973</accession>